<dbReference type="EMBL" id="JAPMOS010000009">
    <property type="protein sequence ID" value="KAJ4461020.1"/>
    <property type="molecule type" value="Genomic_DNA"/>
</dbReference>
<keyword evidence="1" id="KW-0472">Membrane</keyword>
<feature type="transmembrane region" description="Helical" evidence="1">
    <location>
        <begin position="182"/>
        <end position="203"/>
    </location>
</feature>
<feature type="transmembrane region" description="Helical" evidence="1">
    <location>
        <begin position="106"/>
        <end position="127"/>
    </location>
</feature>
<feature type="transmembrane region" description="Helical" evidence="1">
    <location>
        <begin position="76"/>
        <end position="94"/>
    </location>
</feature>
<evidence type="ECO:0000313" key="3">
    <source>
        <dbReference type="Proteomes" id="UP001141327"/>
    </source>
</evidence>
<protein>
    <recommendedName>
        <fullName evidence="4">MFS transporter</fullName>
    </recommendedName>
</protein>
<dbReference type="PANTHER" id="PTHR39299">
    <property type="entry name" value="TRANSMEMBRANE PROTEIN"/>
    <property type="match status" value="1"/>
</dbReference>
<evidence type="ECO:0000313" key="2">
    <source>
        <dbReference type="EMBL" id="KAJ4461020.1"/>
    </source>
</evidence>
<sequence length="310" mass="34777">MISREKARVYGFLGVSSFHATTVAISSIVMFITSFFTTAPDFMRMRAYSLIFIAAAVMFIFFAFDSSRMEDAFEMCCVMVAAVAILGISIYRFWFSTWGTPTADLFVLFITTAICIPVYCVLCPLLIRQFGWSSINRVGCDAKVLRNYSWYRIFLAFLKLDFFFHAILAVLGVFFFPIDLELVAILVGLAAVLAWCLLAYWAFSREHRTAMGLFFIGWLLTPPYIIYKLWRILSDPARLPLFPIWVGVLGSTLTLIAHVGVGIIGARVCRNIIRDPEHSVWAARKLFANGPPADPKSAGYEPVASQVSTA</sequence>
<name>A0ABQ8UPC6_9EUKA</name>
<evidence type="ECO:0000256" key="1">
    <source>
        <dbReference type="SAM" id="Phobius"/>
    </source>
</evidence>
<accession>A0ABQ8UPC6</accession>
<keyword evidence="3" id="KW-1185">Reference proteome</keyword>
<reference evidence="2" key="1">
    <citation type="journal article" date="2022" name="bioRxiv">
        <title>Genomics of Preaxostyla Flagellates Illuminates Evolutionary Transitions and the Path Towards Mitochondrial Loss.</title>
        <authorList>
            <person name="Novak L.V.F."/>
            <person name="Treitli S.C."/>
            <person name="Pyrih J."/>
            <person name="Halakuc P."/>
            <person name="Pipaliya S.V."/>
            <person name="Vacek V."/>
            <person name="Brzon O."/>
            <person name="Soukal P."/>
            <person name="Eme L."/>
            <person name="Dacks J.B."/>
            <person name="Karnkowska A."/>
            <person name="Elias M."/>
            <person name="Hampl V."/>
        </authorList>
    </citation>
    <scope>NUCLEOTIDE SEQUENCE</scope>
    <source>
        <strain evidence="2">RCP-MX</strain>
    </source>
</reference>
<feature type="transmembrane region" description="Helical" evidence="1">
    <location>
        <begin position="153"/>
        <end position="176"/>
    </location>
</feature>
<proteinExistence type="predicted"/>
<dbReference type="Proteomes" id="UP001141327">
    <property type="component" value="Unassembled WGS sequence"/>
</dbReference>
<feature type="transmembrane region" description="Helical" evidence="1">
    <location>
        <begin position="210"/>
        <end position="230"/>
    </location>
</feature>
<keyword evidence="1" id="KW-0812">Transmembrane</keyword>
<dbReference type="PANTHER" id="PTHR39299:SF1">
    <property type="entry name" value="TRANSMEMBRANE PROTEIN"/>
    <property type="match status" value="1"/>
</dbReference>
<comment type="caution">
    <text evidence="2">The sequence shown here is derived from an EMBL/GenBank/DDBJ whole genome shotgun (WGS) entry which is preliminary data.</text>
</comment>
<organism evidence="2 3">
    <name type="scientific">Paratrimastix pyriformis</name>
    <dbReference type="NCBI Taxonomy" id="342808"/>
    <lineage>
        <taxon>Eukaryota</taxon>
        <taxon>Metamonada</taxon>
        <taxon>Preaxostyla</taxon>
        <taxon>Paratrimastigidae</taxon>
        <taxon>Paratrimastix</taxon>
    </lineage>
</organism>
<feature type="transmembrane region" description="Helical" evidence="1">
    <location>
        <begin position="47"/>
        <end position="64"/>
    </location>
</feature>
<gene>
    <name evidence="2" type="ORF">PAPYR_2456</name>
</gene>
<evidence type="ECO:0008006" key="4">
    <source>
        <dbReference type="Google" id="ProtNLM"/>
    </source>
</evidence>
<feature type="transmembrane region" description="Helical" evidence="1">
    <location>
        <begin position="12"/>
        <end position="35"/>
    </location>
</feature>
<keyword evidence="1" id="KW-1133">Transmembrane helix</keyword>
<feature type="transmembrane region" description="Helical" evidence="1">
    <location>
        <begin position="242"/>
        <end position="264"/>
    </location>
</feature>